<name>A0A0E0MGC9_ORYPU</name>
<dbReference type="Proteomes" id="UP000026962">
    <property type="component" value="Chromosome 11"/>
</dbReference>
<dbReference type="PANTHER" id="PTHR48063">
    <property type="entry name" value="LRR RECEPTOR-LIKE KINASE"/>
    <property type="match status" value="1"/>
</dbReference>
<keyword evidence="7" id="KW-0472">Membrane</keyword>
<evidence type="ECO:0000256" key="4">
    <source>
        <dbReference type="ARBA" id="ARBA00022729"/>
    </source>
</evidence>
<dbReference type="EnsemblPlants" id="OPUNC11G14060.1">
    <property type="protein sequence ID" value="OPUNC11G14060.1"/>
    <property type="gene ID" value="OPUNC11G14060"/>
</dbReference>
<dbReference type="eggNOG" id="KOG0619">
    <property type="taxonomic scope" value="Eukaryota"/>
</dbReference>
<protein>
    <recommendedName>
        <fullName evidence="10">Leucine-rich repeat-containing N-terminal plant-type domain-containing protein</fullName>
    </recommendedName>
</protein>
<evidence type="ECO:0000256" key="1">
    <source>
        <dbReference type="ARBA" id="ARBA00004479"/>
    </source>
</evidence>
<feature type="signal peptide" evidence="9">
    <location>
        <begin position="1"/>
        <end position="19"/>
    </location>
</feature>
<keyword evidence="3" id="KW-0812">Transmembrane</keyword>
<dbReference type="Gramene" id="OPUNC11G14060.1">
    <property type="protein sequence ID" value="OPUNC11G14060.1"/>
    <property type="gene ID" value="OPUNC11G14060"/>
</dbReference>
<dbReference type="InterPro" id="IPR001611">
    <property type="entry name" value="Leu-rich_rpt"/>
</dbReference>
<evidence type="ECO:0000256" key="7">
    <source>
        <dbReference type="ARBA" id="ARBA00023136"/>
    </source>
</evidence>
<sequence>MSARLLAATFSLVATLSLACVPEERDALLAFRDGVTGDPAGRLATWRRGGGDCCRWRGVRCSNRTNGHVVALRLRNDAAAAGGSGAEAELDDRGYYAGGAALVGAISPALLSLRRLRHLDLSRNYLEGSPATPPPAFLGGLANLRYLNLSGIYFSGEIPPHLGNLSNLRYLDLSTDFSPQLTRSSELSWLARLPLLRHLSLSSVDLSSAQDWPLAVAMLP</sequence>
<accession>A0A0E0MGC9</accession>
<dbReference type="PROSITE" id="PS51257">
    <property type="entry name" value="PROKAR_LIPOPROTEIN"/>
    <property type="match status" value="1"/>
</dbReference>
<keyword evidence="8" id="KW-0325">Glycoprotein</keyword>
<dbReference type="OMA" id="HIENISW"/>
<evidence type="ECO:0000313" key="11">
    <source>
        <dbReference type="EnsemblPlants" id="OPUNC11G14060.1"/>
    </source>
</evidence>
<feature type="chain" id="PRO_5002367562" description="Leucine-rich repeat-containing N-terminal plant-type domain-containing protein" evidence="9">
    <location>
        <begin position="20"/>
        <end position="220"/>
    </location>
</feature>
<reference evidence="11" key="1">
    <citation type="submission" date="2015-04" db="UniProtKB">
        <authorList>
            <consortium name="EnsemblPlants"/>
        </authorList>
    </citation>
    <scope>IDENTIFICATION</scope>
</reference>
<dbReference type="STRING" id="4537.A0A0E0MGC9"/>
<proteinExistence type="predicted"/>
<dbReference type="InterPro" id="IPR032675">
    <property type="entry name" value="LRR_dom_sf"/>
</dbReference>
<evidence type="ECO:0000259" key="10">
    <source>
        <dbReference type="Pfam" id="PF08263"/>
    </source>
</evidence>
<organism evidence="11">
    <name type="scientific">Oryza punctata</name>
    <name type="common">Red rice</name>
    <dbReference type="NCBI Taxonomy" id="4537"/>
    <lineage>
        <taxon>Eukaryota</taxon>
        <taxon>Viridiplantae</taxon>
        <taxon>Streptophyta</taxon>
        <taxon>Embryophyta</taxon>
        <taxon>Tracheophyta</taxon>
        <taxon>Spermatophyta</taxon>
        <taxon>Magnoliopsida</taxon>
        <taxon>Liliopsida</taxon>
        <taxon>Poales</taxon>
        <taxon>Poaceae</taxon>
        <taxon>BOP clade</taxon>
        <taxon>Oryzoideae</taxon>
        <taxon>Oryzeae</taxon>
        <taxon>Oryzinae</taxon>
        <taxon>Oryza</taxon>
    </lineage>
</organism>
<evidence type="ECO:0000256" key="5">
    <source>
        <dbReference type="ARBA" id="ARBA00022737"/>
    </source>
</evidence>
<dbReference type="Pfam" id="PF00560">
    <property type="entry name" value="LRR_1"/>
    <property type="match status" value="2"/>
</dbReference>
<dbReference type="Gene3D" id="3.80.10.10">
    <property type="entry name" value="Ribonuclease Inhibitor"/>
    <property type="match status" value="1"/>
</dbReference>
<evidence type="ECO:0000256" key="9">
    <source>
        <dbReference type="SAM" id="SignalP"/>
    </source>
</evidence>
<evidence type="ECO:0000256" key="2">
    <source>
        <dbReference type="ARBA" id="ARBA00022614"/>
    </source>
</evidence>
<keyword evidence="6" id="KW-1133">Transmembrane helix</keyword>
<dbReference type="SUPFAM" id="SSF52058">
    <property type="entry name" value="L domain-like"/>
    <property type="match status" value="1"/>
</dbReference>
<evidence type="ECO:0000313" key="12">
    <source>
        <dbReference type="Proteomes" id="UP000026962"/>
    </source>
</evidence>
<dbReference type="Pfam" id="PF08263">
    <property type="entry name" value="LRRNT_2"/>
    <property type="match status" value="1"/>
</dbReference>
<evidence type="ECO:0000256" key="3">
    <source>
        <dbReference type="ARBA" id="ARBA00022692"/>
    </source>
</evidence>
<dbReference type="GO" id="GO:0016020">
    <property type="term" value="C:membrane"/>
    <property type="evidence" value="ECO:0007669"/>
    <property type="project" value="UniProtKB-SubCell"/>
</dbReference>
<keyword evidence="2" id="KW-0433">Leucine-rich repeat</keyword>
<dbReference type="InterPro" id="IPR013210">
    <property type="entry name" value="LRR_N_plant-typ"/>
</dbReference>
<evidence type="ECO:0000256" key="8">
    <source>
        <dbReference type="ARBA" id="ARBA00023180"/>
    </source>
</evidence>
<keyword evidence="12" id="KW-1185">Reference proteome</keyword>
<evidence type="ECO:0000256" key="6">
    <source>
        <dbReference type="ARBA" id="ARBA00022989"/>
    </source>
</evidence>
<keyword evidence="5" id="KW-0677">Repeat</keyword>
<comment type="subcellular location">
    <subcellularLocation>
        <location evidence="1">Membrane</location>
        <topology evidence="1">Single-pass type I membrane protein</topology>
    </subcellularLocation>
</comment>
<feature type="domain" description="Leucine-rich repeat-containing N-terminal plant-type" evidence="10">
    <location>
        <begin position="22"/>
        <end position="62"/>
    </location>
</feature>
<dbReference type="HOGENOM" id="CLU_000288_18_13_1"/>
<dbReference type="PANTHER" id="PTHR48063:SF90">
    <property type="entry name" value="OS11G0565920 PROTEIN"/>
    <property type="match status" value="1"/>
</dbReference>
<reference evidence="11" key="2">
    <citation type="submission" date="2018-05" db="EMBL/GenBank/DDBJ databases">
        <title>OpunRS2 (Oryza punctata Reference Sequence Version 2).</title>
        <authorList>
            <person name="Zhang J."/>
            <person name="Kudrna D."/>
            <person name="Lee S."/>
            <person name="Talag J."/>
            <person name="Welchert J."/>
            <person name="Wing R.A."/>
        </authorList>
    </citation>
    <scope>NUCLEOTIDE SEQUENCE [LARGE SCALE GENOMIC DNA]</scope>
</reference>
<keyword evidence="4 9" id="KW-0732">Signal</keyword>
<dbReference type="AlphaFoldDB" id="A0A0E0MGC9"/>
<dbReference type="InterPro" id="IPR046956">
    <property type="entry name" value="RLP23-like"/>
</dbReference>